<gene>
    <name evidence="3" type="ORF">OKA104_LOCUS35679</name>
    <name evidence="2" type="ORF">VCS650_LOCUS42260</name>
</gene>
<feature type="region of interest" description="Disordered" evidence="1">
    <location>
        <begin position="151"/>
        <end position="196"/>
    </location>
</feature>
<name>A0A815T878_9BILA</name>
<reference evidence="2" key="1">
    <citation type="submission" date="2021-02" db="EMBL/GenBank/DDBJ databases">
        <authorList>
            <person name="Nowell W R."/>
        </authorList>
    </citation>
    <scope>NUCLEOTIDE SEQUENCE</scope>
</reference>
<sequence length="196" mass="22857">RWILHHFARLNRANCLILIGSTGTGKTSFALSLPGFVNYFKGRWNLDSWHDYARYSVYDDIPWDDFSSLNYPDKKGLLTQNGKLNSTDKYRRTVEINVRQPAIVLLNPEDTGSLTREPITVEEHQLAEYWKKRATVYIMGANEYFYQRPRHTTASNPNQSSSNSSTDNNEQRLGDPDEFAKAKHRWEAKQQQQQRE</sequence>
<evidence type="ECO:0000256" key="1">
    <source>
        <dbReference type="SAM" id="MobiDB-lite"/>
    </source>
</evidence>
<evidence type="ECO:0000313" key="4">
    <source>
        <dbReference type="Proteomes" id="UP000663891"/>
    </source>
</evidence>
<protein>
    <recommendedName>
        <fullName evidence="5">Replication-associated protein</fullName>
    </recommendedName>
</protein>
<evidence type="ECO:0000313" key="2">
    <source>
        <dbReference type="EMBL" id="CAF1501341.1"/>
    </source>
</evidence>
<comment type="caution">
    <text evidence="2">The sequence shown here is derived from an EMBL/GenBank/DDBJ whole genome shotgun (WGS) entry which is preliminary data.</text>
</comment>
<feature type="compositionally biased region" description="Low complexity" evidence="1">
    <location>
        <begin position="155"/>
        <end position="168"/>
    </location>
</feature>
<accession>A0A815T878</accession>
<dbReference type="Proteomes" id="UP000663891">
    <property type="component" value="Unassembled WGS sequence"/>
</dbReference>
<dbReference type="EMBL" id="CAJNON010002146">
    <property type="protein sequence ID" value="CAF1501341.1"/>
    <property type="molecule type" value="Genomic_DNA"/>
</dbReference>
<dbReference type="OrthoDB" id="10058753at2759"/>
<organism evidence="2 4">
    <name type="scientific">Adineta steineri</name>
    <dbReference type="NCBI Taxonomy" id="433720"/>
    <lineage>
        <taxon>Eukaryota</taxon>
        <taxon>Metazoa</taxon>
        <taxon>Spiralia</taxon>
        <taxon>Gnathifera</taxon>
        <taxon>Rotifera</taxon>
        <taxon>Eurotatoria</taxon>
        <taxon>Bdelloidea</taxon>
        <taxon>Adinetida</taxon>
        <taxon>Adinetidae</taxon>
        <taxon>Adineta</taxon>
    </lineage>
</organism>
<dbReference type="Proteomes" id="UP000663881">
    <property type="component" value="Unassembled WGS sequence"/>
</dbReference>
<evidence type="ECO:0000313" key="3">
    <source>
        <dbReference type="EMBL" id="CAF4101066.1"/>
    </source>
</evidence>
<dbReference type="SUPFAM" id="SSF52540">
    <property type="entry name" value="P-loop containing nucleoside triphosphate hydrolases"/>
    <property type="match status" value="1"/>
</dbReference>
<dbReference type="InterPro" id="IPR027417">
    <property type="entry name" value="P-loop_NTPase"/>
</dbReference>
<feature type="non-terminal residue" evidence="2">
    <location>
        <position position="1"/>
    </location>
</feature>
<feature type="compositionally biased region" description="Basic and acidic residues" evidence="1">
    <location>
        <begin position="169"/>
        <end position="196"/>
    </location>
</feature>
<dbReference type="AlphaFoldDB" id="A0A815T878"/>
<proteinExistence type="predicted"/>
<dbReference type="EMBL" id="CAJOAY010005257">
    <property type="protein sequence ID" value="CAF4101066.1"/>
    <property type="molecule type" value="Genomic_DNA"/>
</dbReference>
<evidence type="ECO:0008006" key="5">
    <source>
        <dbReference type="Google" id="ProtNLM"/>
    </source>
</evidence>